<evidence type="ECO:0000313" key="2">
    <source>
        <dbReference type="EMBL" id="PNS18470.1"/>
    </source>
</evidence>
<dbReference type="AlphaFoldDB" id="A0A2K1QU34"/>
<feature type="region of interest" description="Disordered" evidence="1">
    <location>
        <begin position="62"/>
        <end position="122"/>
    </location>
</feature>
<keyword evidence="3" id="KW-1185">Reference proteome</keyword>
<dbReference type="InParanoid" id="A0A2K1QU34"/>
<evidence type="ECO:0000313" key="3">
    <source>
        <dbReference type="Proteomes" id="UP000243797"/>
    </source>
</evidence>
<gene>
    <name evidence="2" type="ORF">CAC42_6287</name>
</gene>
<sequence>MPSVTLTERESAVIAAVFTLGKTPTLTADEWNQVAAKAGIDNGDVARNAKFAFTQLMKKVGVKTEAKKGPKAGDKRKKVQQESPKVDEDGEGEADAGGEEDESTPVKKGKGAKKPKVEVKEE</sequence>
<organism evidence="2 3">
    <name type="scientific">Sphaceloma murrayae</name>
    <dbReference type="NCBI Taxonomy" id="2082308"/>
    <lineage>
        <taxon>Eukaryota</taxon>
        <taxon>Fungi</taxon>
        <taxon>Dikarya</taxon>
        <taxon>Ascomycota</taxon>
        <taxon>Pezizomycotina</taxon>
        <taxon>Dothideomycetes</taxon>
        <taxon>Dothideomycetidae</taxon>
        <taxon>Myriangiales</taxon>
        <taxon>Elsinoaceae</taxon>
        <taxon>Sphaceloma</taxon>
    </lineage>
</organism>
<feature type="compositionally biased region" description="Acidic residues" evidence="1">
    <location>
        <begin position="88"/>
        <end position="103"/>
    </location>
</feature>
<comment type="caution">
    <text evidence="2">The sequence shown here is derived from an EMBL/GenBank/DDBJ whole genome shotgun (WGS) entry which is preliminary data.</text>
</comment>
<protein>
    <submittedName>
        <fullName evidence="2">Uncharacterized protein</fullName>
    </submittedName>
</protein>
<feature type="compositionally biased region" description="Basic and acidic residues" evidence="1">
    <location>
        <begin position="62"/>
        <end position="73"/>
    </location>
</feature>
<name>A0A2K1QU34_9PEZI</name>
<accession>A0A2K1QU34</accession>
<dbReference type="OrthoDB" id="3943798at2759"/>
<dbReference type="Proteomes" id="UP000243797">
    <property type="component" value="Unassembled WGS sequence"/>
</dbReference>
<dbReference type="EMBL" id="NKHZ01000041">
    <property type="protein sequence ID" value="PNS18470.1"/>
    <property type="molecule type" value="Genomic_DNA"/>
</dbReference>
<reference evidence="2 3" key="1">
    <citation type="submission" date="2017-06" db="EMBL/GenBank/DDBJ databases">
        <title>Draft genome sequence of a variant of Elsinoe murrayae.</title>
        <authorList>
            <person name="Cheng Q."/>
        </authorList>
    </citation>
    <scope>NUCLEOTIDE SEQUENCE [LARGE SCALE GENOMIC DNA]</scope>
    <source>
        <strain evidence="2 3">CQ-2017a</strain>
    </source>
</reference>
<proteinExistence type="predicted"/>
<evidence type="ECO:0000256" key="1">
    <source>
        <dbReference type="SAM" id="MobiDB-lite"/>
    </source>
</evidence>